<dbReference type="GO" id="GO:0003985">
    <property type="term" value="F:acetyl-CoA C-acetyltransferase activity"/>
    <property type="evidence" value="ECO:0007669"/>
    <property type="project" value="UniProtKB-EC"/>
</dbReference>
<comment type="caution">
    <text evidence="10">The sequence shown here is derived from an EMBL/GenBank/DDBJ whole genome shotgun (WGS) entry which is preliminary data.</text>
</comment>
<evidence type="ECO:0000259" key="9">
    <source>
        <dbReference type="Pfam" id="PF02803"/>
    </source>
</evidence>
<dbReference type="PANTHER" id="PTHR18919">
    <property type="entry name" value="ACETYL-COA C-ACYLTRANSFERASE"/>
    <property type="match status" value="1"/>
</dbReference>
<feature type="active site" description="Proton acceptor" evidence="6">
    <location>
        <position position="388"/>
    </location>
</feature>
<organism evidence="10 11">
    <name type="scientific">Corynebacterium freneyi DNF00450</name>
    <dbReference type="NCBI Taxonomy" id="1287475"/>
    <lineage>
        <taxon>Bacteria</taxon>
        <taxon>Bacillati</taxon>
        <taxon>Actinomycetota</taxon>
        <taxon>Actinomycetes</taxon>
        <taxon>Mycobacteriales</taxon>
        <taxon>Corynebacteriaceae</taxon>
        <taxon>Corynebacterium</taxon>
    </lineage>
</organism>
<evidence type="ECO:0000256" key="7">
    <source>
        <dbReference type="RuleBase" id="RU003557"/>
    </source>
</evidence>
<dbReference type="SUPFAM" id="SSF53901">
    <property type="entry name" value="Thiolase-like"/>
    <property type="match status" value="2"/>
</dbReference>
<feature type="active site" description="Acyl-thioester intermediate" evidence="6">
    <location>
        <position position="96"/>
    </location>
</feature>
<reference evidence="10 11" key="1">
    <citation type="submission" date="2014-07" db="EMBL/GenBank/DDBJ databases">
        <authorList>
            <person name="McCorrison J."/>
            <person name="Sanka R."/>
            <person name="Torralba M."/>
            <person name="Gillis M."/>
            <person name="Haft D.H."/>
            <person name="Methe B."/>
            <person name="Sutton G."/>
            <person name="Nelson K.E."/>
        </authorList>
    </citation>
    <scope>NUCLEOTIDE SEQUENCE [LARGE SCALE GENOMIC DNA]</scope>
    <source>
        <strain evidence="10 11">DNF00450</strain>
    </source>
</reference>
<dbReference type="PANTHER" id="PTHR18919:SF107">
    <property type="entry name" value="ACETYL-COA ACETYLTRANSFERASE, CYTOSOLIC"/>
    <property type="match status" value="1"/>
</dbReference>
<dbReference type="PIRSF" id="PIRSF000429">
    <property type="entry name" value="Ac-CoA_Ac_transf"/>
    <property type="match status" value="1"/>
</dbReference>
<comment type="similarity">
    <text evidence="1 7">Belongs to the thiolase-like superfamily. Thiolase family.</text>
</comment>
<dbReference type="Pfam" id="PF00108">
    <property type="entry name" value="Thiolase_N"/>
    <property type="match status" value="1"/>
</dbReference>
<dbReference type="InterPro" id="IPR020617">
    <property type="entry name" value="Thiolase_C"/>
</dbReference>
<proteinExistence type="inferred from homology"/>
<evidence type="ECO:0000313" key="11">
    <source>
        <dbReference type="Proteomes" id="UP000029548"/>
    </source>
</evidence>
<keyword evidence="3 7" id="KW-0808">Transferase</keyword>
<dbReference type="Pfam" id="PF02803">
    <property type="entry name" value="Thiolase_C"/>
    <property type="match status" value="1"/>
</dbReference>
<evidence type="ECO:0000259" key="8">
    <source>
        <dbReference type="Pfam" id="PF00108"/>
    </source>
</evidence>
<dbReference type="EMBL" id="JRNE01000072">
    <property type="protein sequence ID" value="KGF15716.1"/>
    <property type="molecule type" value="Genomic_DNA"/>
</dbReference>
<dbReference type="NCBIfam" id="TIGR01930">
    <property type="entry name" value="AcCoA-C-Actrans"/>
    <property type="match status" value="1"/>
</dbReference>
<evidence type="ECO:0000256" key="6">
    <source>
        <dbReference type="PIRSR" id="PIRSR000429-1"/>
    </source>
</evidence>
<dbReference type="InterPro" id="IPR002155">
    <property type="entry name" value="Thiolase"/>
</dbReference>
<dbReference type="EC" id="2.3.1.9" evidence="2"/>
<evidence type="ECO:0000256" key="3">
    <source>
        <dbReference type="ARBA" id="ARBA00022679"/>
    </source>
</evidence>
<dbReference type="CDD" id="cd00751">
    <property type="entry name" value="thiolase"/>
    <property type="match status" value="1"/>
</dbReference>
<feature type="domain" description="Thiolase N-terminal" evidence="8">
    <location>
        <begin position="12"/>
        <end position="271"/>
    </location>
</feature>
<accession>A0A095Y0W8</accession>
<dbReference type="RefSeq" id="WP_035123098.1">
    <property type="nucleotide sequence ID" value="NZ_JRNE01000072.1"/>
</dbReference>
<evidence type="ECO:0000313" key="10">
    <source>
        <dbReference type="EMBL" id="KGF15716.1"/>
    </source>
</evidence>
<protein>
    <recommendedName>
        <fullName evidence="5">Probable acetyl-CoA acetyltransferase</fullName>
        <ecNumber evidence="2">2.3.1.9</ecNumber>
    </recommendedName>
</protein>
<feature type="active site" description="Proton acceptor" evidence="6">
    <location>
        <position position="358"/>
    </location>
</feature>
<keyword evidence="4 7" id="KW-0012">Acyltransferase</keyword>
<evidence type="ECO:0000256" key="4">
    <source>
        <dbReference type="ARBA" id="ARBA00023315"/>
    </source>
</evidence>
<dbReference type="InterPro" id="IPR016039">
    <property type="entry name" value="Thiolase-like"/>
</dbReference>
<evidence type="ECO:0000256" key="2">
    <source>
        <dbReference type="ARBA" id="ARBA00012705"/>
    </source>
</evidence>
<evidence type="ECO:0000256" key="5">
    <source>
        <dbReference type="ARBA" id="ARBA00040529"/>
    </source>
</evidence>
<dbReference type="AlphaFoldDB" id="A0A095Y0W8"/>
<sequence>MTGNTTPNADDVVILAGARTPQGKMLGQLADLTSVDLGAHAVRAAVERAGIKPEDVGRVVLGQVILAGAGQNPARQTAIKAGLPWTVPAEIVAKVCLSGLDAVIHAARMIRLGEVDVVVAGGQESMTNAPHIARGVRKGKSYGALKLEDALELDGLVDSYDCVSMGTLTDGPNADLGISRADQDEVAALSHQRAAKAQADGIFAEEIVPIEIPQRKGDPIVVDADQGIRPDTTVESLSKLRTVFMKEGGTITAGNSSPISDGAAALVLARRGWAEERGLDYLAVVGKAGQTAGPDNSLHAQPSDSLAEALRLAGWEASDLDFIEINEAFGAVAVKSLRDLDYPLEKCNIHGGAIALGHPIGCSGARLALTAAMELARRGSGKAGVSLCGGGGQGDALLLYRD</sequence>
<name>A0A095Y0W8_9CORY</name>
<gene>
    <name evidence="10" type="ORF">HMPREF1650_10435</name>
</gene>
<dbReference type="eggNOG" id="COG0183">
    <property type="taxonomic scope" value="Bacteria"/>
</dbReference>
<dbReference type="PROSITE" id="PS00737">
    <property type="entry name" value="THIOLASE_2"/>
    <property type="match status" value="1"/>
</dbReference>
<dbReference type="InterPro" id="IPR020616">
    <property type="entry name" value="Thiolase_N"/>
</dbReference>
<feature type="domain" description="Thiolase C-terminal" evidence="9">
    <location>
        <begin position="281"/>
        <end position="399"/>
    </location>
</feature>
<dbReference type="Proteomes" id="UP000029548">
    <property type="component" value="Unassembled WGS sequence"/>
</dbReference>
<evidence type="ECO:0000256" key="1">
    <source>
        <dbReference type="ARBA" id="ARBA00010982"/>
    </source>
</evidence>
<dbReference type="InterPro" id="IPR020613">
    <property type="entry name" value="Thiolase_CS"/>
</dbReference>
<dbReference type="Gene3D" id="3.40.47.10">
    <property type="match status" value="1"/>
</dbReference>